<dbReference type="SMART" id="SM00382">
    <property type="entry name" value="AAA"/>
    <property type="match status" value="1"/>
</dbReference>
<dbReference type="PANTHER" id="PTHR11669:SF20">
    <property type="entry name" value="REPLICATION FACTOR C SUBUNIT 4"/>
    <property type="match status" value="1"/>
</dbReference>
<dbReference type="EMBL" id="MIYU01000016">
    <property type="protein sequence ID" value="OIR15685.1"/>
    <property type="molecule type" value="Genomic_DNA"/>
</dbReference>
<dbReference type="Proteomes" id="UP000183815">
    <property type="component" value="Unassembled WGS sequence"/>
</dbReference>
<comment type="function">
    <text evidence="7">Part of the RFC clamp loader complex which loads the PCNA sliding clamp onto DNA.</text>
</comment>
<dbReference type="Gene3D" id="3.40.50.300">
    <property type="entry name" value="P-loop containing nucleotide triphosphate hydrolases"/>
    <property type="match status" value="1"/>
</dbReference>
<feature type="binding site" evidence="7">
    <location>
        <begin position="43"/>
        <end position="50"/>
    </location>
    <ligand>
        <name>ATP</name>
        <dbReference type="ChEBI" id="CHEBI:30616"/>
    </ligand>
</feature>
<evidence type="ECO:0000256" key="4">
    <source>
        <dbReference type="ARBA" id="ARBA00022741"/>
    </source>
</evidence>
<dbReference type="InterPro" id="IPR050238">
    <property type="entry name" value="DNA_Rep/Repair_Clamp_Loader"/>
</dbReference>
<dbReference type="InterPro" id="IPR013748">
    <property type="entry name" value="Rep_factorC_C"/>
</dbReference>
<dbReference type="InterPro" id="IPR047854">
    <property type="entry name" value="RFC_lid"/>
</dbReference>
<evidence type="ECO:0000256" key="3">
    <source>
        <dbReference type="ARBA" id="ARBA00022705"/>
    </source>
</evidence>
<comment type="subunit">
    <text evidence="7">Heteromultimer composed of small subunits (RfcS) and large subunits (RfcL).</text>
</comment>
<dbReference type="Pfam" id="PF08542">
    <property type="entry name" value="Rep_fac_C"/>
    <property type="match status" value="1"/>
</dbReference>
<dbReference type="CDD" id="cd00009">
    <property type="entry name" value="AAA"/>
    <property type="match status" value="1"/>
</dbReference>
<dbReference type="GO" id="GO:0003677">
    <property type="term" value="F:DNA binding"/>
    <property type="evidence" value="ECO:0007669"/>
    <property type="project" value="InterPro"/>
</dbReference>
<evidence type="ECO:0000256" key="7">
    <source>
        <dbReference type="HAMAP-Rule" id="MF_01509"/>
    </source>
</evidence>
<dbReference type="InterPro" id="IPR003959">
    <property type="entry name" value="ATPase_AAA_core"/>
</dbReference>
<dbReference type="HAMAP" id="MF_01509">
    <property type="entry name" value="RfcS"/>
    <property type="match status" value="1"/>
</dbReference>
<dbReference type="CDD" id="cd18140">
    <property type="entry name" value="HLD_clamp_RFC"/>
    <property type="match status" value="1"/>
</dbReference>
<dbReference type="GO" id="GO:0005524">
    <property type="term" value="F:ATP binding"/>
    <property type="evidence" value="ECO:0007669"/>
    <property type="project" value="UniProtKB-UniRule"/>
</dbReference>
<dbReference type="InterPro" id="IPR023748">
    <property type="entry name" value="Rep_factor-C_ssu_arc"/>
</dbReference>
<keyword evidence="3 7" id="KW-0235">DNA replication</keyword>
<comment type="caution">
    <text evidence="9">The sequence shown here is derived from an EMBL/GenBank/DDBJ whole genome shotgun (WGS) entry which is preliminary data.</text>
</comment>
<dbReference type="InterPro" id="IPR027417">
    <property type="entry name" value="P-loop_NTPase"/>
</dbReference>
<evidence type="ECO:0000313" key="10">
    <source>
        <dbReference type="Proteomes" id="UP000183815"/>
    </source>
</evidence>
<evidence type="ECO:0000256" key="2">
    <source>
        <dbReference type="ARBA" id="ARBA00014164"/>
    </source>
</evidence>
<keyword evidence="4 7" id="KW-0547">Nucleotide-binding</keyword>
<dbReference type="AlphaFoldDB" id="A0A1J5THB4"/>
<dbReference type="InterPro" id="IPR003593">
    <property type="entry name" value="AAA+_ATPase"/>
</dbReference>
<dbReference type="FunFam" id="1.20.272.10:FF:000029">
    <property type="entry name" value="Replication factor C small subunit"/>
    <property type="match status" value="1"/>
</dbReference>
<evidence type="ECO:0000256" key="6">
    <source>
        <dbReference type="ARBA" id="ARBA00031749"/>
    </source>
</evidence>
<dbReference type="Gene3D" id="1.10.8.60">
    <property type="match status" value="1"/>
</dbReference>
<dbReference type="Pfam" id="PF00004">
    <property type="entry name" value="AAA"/>
    <property type="match status" value="1"/>
</dbReference>
<dbReference type="PANTHER" id="PTHR11669">
    <property type="entry name" value="REPLICATION FACTOR C / DNA POLYMERASE III GAMMA-TAU SUBUNIT"/>
    <property type="match status" value="1"/>
</dbReference>
<dbReference type="GO" id="GO:0016887">
    <property type="term" value="F:ATP hydrolysis activity"/>
    <property type="evidence" value="ECO:0007669"/>
    <property type="project" value="InterPro"/>
</dbReference>
<dbReference type="InterPro" id="IPR008921">
    <property type="entry name" value="DNA_pol3_clamp-load_cplx_C"/>
</dbReference>
<name>A0A1J5THB4_9ARCH</name>
<dbReference type="GO" id="GO:0005663">
    <property type="term" value="C:DNA replication factor C complex"/>
    <property type="evidence" value="ECO:0007669"/>
    <property type="project" value="InterPro"/>
</dbReference>
<reference evidence="9 10" key="1">
    <citation type="submission" date="2016-08" db="EMBL/GenBank/DDBJ databases">
        <title>New Insights into Marine Group III Euryarchaeota, from dark to light.</title>
        <authorList>
            <person name="Haro-Moreno J.M."/>
            <person name="Rodriguez-Valera F."/>
            <person name="Lopez-Garcia P."/>
            <person name="Moreira D."/>
            <person name="Martin-Cuadrado A.B."/>
        </authorList>
    </citation>
    <scope>NUCLEOTIDE SEQUENCE [LARGE SCALE GENOMIC DNA]</scope>
    <source>
        <strain evidence="9">CG-Bathy1</strain>
    </source>
</reference>
<keyword evidence="5 7" id="KW-0067">ATP-binding</keyword>
<protein>
    <recommendedName>
        <fullName evidence="2 7">Replication factor C small subunit</fullName>
        <shortName evidence="7">RFC small subunit</shortName>
    </recommendedName>
    <alternativeName>
        <fullName evidence="6 7">Clamp loader small subunit</fullName>
    </alternativeName>
</protein>
<accession>A0A1J5THB4</accession>
<evidence type="ECO:0000259" key="8">
    <source>
        <dbReference type="SMART" id="SM00382"/>
    </source>
</evidence>
<dbReference type="SUPFAM" id="SSF48019">
    <property type="entry name" value="post-AAA+ oligomerization domain-like"/>
    <property type="match status" value="1"/>
</dbReference>
<proteinExistence type="inferred from homology"/>
<dbReference type="SUPFAM" id="SSF52540">
    <property type="entry name" value="P-loop containing nucleoside triphosphate hydrolases"/>
    <property type="match status" value="1"/>
</dbReference>
<dbReference type="GO" id="GO:0006281">
    <property type="term" value="P:DNA repair"/>
    <property type="evidence" value="ECO:0007669"/>
    <property type="project" value="TreeGrafter"/>
</dbReference>
<dbReference type="NCBIfam" id="NF001679">
    <property type="entry name" value="PRK00440.1"/>
    <property type="match status" value="1"/>
</dbReference>
<gene>
    <name evidence="7" type="primary">rfcS</name>
    <name evidence="9" type="ORF">BEU04_01950</name>
</gene>
<sequence length="325" mass="36384">MDEIWVEKYRPQKLAEVVGQKTTTSRLSNYVKEKSMPHLMFSGPAGTGKTSSAIALAKEMFKENWKYNVHELNASDERGIDVVRGKIKEFARTAPLGEEGFKIIFLDEADALTSAAQAALRRTMEKYSRTCRFILSCNYSSKIIDPIQSRCAVFRFRPVKEEEMKKYLKYVSGKQNLKITDDGLDAVVYLAQGDMRRGINNLQMAAASGIESIDSDVVYQAVAAARPDEIRGALEYAIAGKFSKARECLDKLQITYGLAGEDIVRQMHRTIREMDITDDTKIGLISALAETDFRIGEGANAWIQIEAAIAQFVNAGKNLNRELEK</sequence>
<organism evidence="9 10">
    <name type="scientific">Marine Group III euryarchaeote CG-Bathy1</name>
    <dbReference type="NCBI Taxonomy" id="1889001"/>
    <lineage>
        <taxon>Archaea</taxon>
        <taxon>Methanobacteriati</taxon>
        <taxon>Thermoplasmatota</taxon>
        <taxon>Thermoplasmata</taxon>
        <taxon>Candidatus Thermoprofundales</taxon>
    </lineage>
</organism>
<evidence type="ECO:0000256" key="1">
    <source>
        <dbReference type="ARBA" id="ARBA00009668"/>
    </source>
</evidence>
<dbReference type="GO" id="GO:0006261">
    <property type="term" value="P:DNA-templated DNA replication"/>
    <property type="evidence" value="ECO:0007669"/>
    <property type="project" value="TreeGrafter"/>
</dbReference>
<evidence type="ECO:0000313" key="9">
    <source>
        <dbReference type="EMBL" id="OIR15685.1"/>
    </source>
</evidence>
<dbReference type="GO" id="GO:0003689">
    <property type="term" value="F:DNA clamp loader activity"/>
    <property type="evidence" value="ECO:0007669"/>
    <property type="project" value="UniProtKB-UniRule"/>
</dbReference>
<dbReference type="Gene3D" id="1.20.272.10">
    <property type="match status" value="1"/>
</dbReference>
<evidence type="ECO:0000256" key="5">
    <source>
        <dbReference type="ARBA" id="ARBA00022840"/>
    </source>
</evidence>
<feature type="domain" description="AAA+ ATPase" evidence="8">
    <location>
        <begin position="35"/>
        <end position="160"/>
    </location>
</feature>
<comment type="similarity">
    <text evidence="1 7">Belongs to the activator 1 small subunits family. RfcS subfamily.</text>
</comment>
<dbReference type="FunFam" id="3.40.50.300:FF:000952">
    <property type="entry name" value="Replication factor C subunit 2"/>
    <property type="match status" value="1"/>
</dbReference>